<dbReference type="AlphaFoldDB" id="A0A8S1SZI7"/>
<organism evidence="1 2">
    <name type="scientific">Paramecium octaurelia</name>
    <dbReference type="NCBI Taxonomy" id="43137"/>
    <lineage>
        <taxon>Eukaryota</taxon>
        <taxon>Sar</taxon>
        <taxon>Alveolata</taxon>
        <taxon>Ciliophora</taxon>
        <taxon>Intramacronucleata</taxon>
        <taxon>Oligohymenophorea</taxon>
        <taxon>Peniculida</taxon>
        <taxon>Parameciidae</taxon>
        <taxon>Paramecium</taxon>
    </lineage>
</organism>
<protein>
    <submittedName>
        <fullName evidence="1">Uncharacterized protein</fullName>
    </submittedName>
</protein>
<keyword evidence="2" id="KW-1185">Reference proteome</keyword>
<proteinExistence type="predicted"/>
<name>A0A8S1SZI7_PAROT</name>
<reference evidence="1" key="1">
    <citation type="submission" date="2021-01" db="EMBL/GenBank/DDBJ databases">
        <authorList>
            <consortium name="Genoscope - CEA"/>
            <person name="William W."/>
        </authorList>
    </citation>
    <scope>NUCLEOTIDE SEQUENCE</scope>
</reference>
<dbReference type="EMBL" id="CAJJDP010000019">
    <property type="protein sequence ID" value="CAD8147021.1"/>
    <property type="molecule type" value="Genomic_DNA"/>
</dbReference>
<dbReference type="Proteomes" id="UP000683925">
    <property type="component" value="Unassembled WGS sequence"/>
</dbReference>
<comment type="caution">
    <text evidence="1">The sequence shown here is derived from an EMBL/GenBank/DDBJ whole genome shotgun (WGS) entry which is preliminary data.</text>
</comment>
<accession>A0A8S1SZI7</accession>
<gene>
    <name evidence="1" type="ORF">POCTA_138.1.T0190223</name>
</gene>
<evidence type="ECO:0000313" key="1">
    <source>
        <dbReference type="EMBL" id="CAD8147021.1"/>
    </source>
</evidence>
<sequence length="54" mass="6612">MKLKRLSSMIINQLHKMYKVELQQENKRIAQLYEAGDLEIEVYGEGLRKWLRYR</sequence>
<evidence type="ECO:0000313" key="2">
    <source>
        <dbReference type="Proteomes" id="UP000683925"/>
    </source>
</evidence>